<evidence type="ECO:0000256" key="1">
    <source>
        <dbReference type="SAM" id="MobiDB-lite"/>
    </source>
</evidence>
<evidence type="ECO:0000256" key="2">
    <source>
        <dbReference type="SAM" id="Phobius"/>
    </source>
</evidence>
<reference evidence="4" key="2">
    <citation type="submission" date="2025-08" db="UniProtKB">
        <authorList>
            <consortium name="RefSeq"/>
        </authorList>
    </citation>
    <scope>IDENTIFICATION</scope>
    <source>
        <strain evidence="4">S238N-H82</strain>
        <tissue evidence="4">Testes</tissue>
    </source>
</reference>
<feature type="compositionally biased region" description="Basic and acidic residues" evidence="1">
    <location>
        <begin position="394"/>
        <end position="408"/>
    </location>
</feature>
<dbReference type="SUPFAM" id="SSF49313">
    <property type="entry name" value="Cadherin-like"/>
    <property type="match status" value="1"/>
</dbReference>
<dbReference type="RefSeq" id="XP_035663366.1">
    <property type="nucleotide sequence ID" value="XM_035807473.1"/>
</dbReference>
<dbReference type="Gene3D" id="2.60.40.60">
    <property type="entry name" value="Cadherins"/>
    <property type="match status" value="1"/>
</dbReference>
<name>A0A9J7KAN6_BRAFL</name>
<protein>
    <submittedName>
        <fullName evidence="4">Protein FAM193B-like</fullName>
    </submittedName>
</protein>
<feature type="region of interest" description="Disordered" evidence="1">
    <location>
        <begin position="175"/>
        <end position="409"/>
    </location>
</feature>
<keyword evidence="2" id="KW-1133">Transmembrane helix</keyword>
<dbReference type="GeneID" id="118407056"/>
<evidence type="ECO:0000313" key="4">
    <source>
        <dbReference type="RefSeq" id="XP_035663366.1"/>
    </source>
</evidence>
<reference evidence="3" key="1">
    <citation type="journal article" date="2020" name="Nat. Ecol. Evol.">
        <title>Deeply conserved synteny resolves early events in vertebrate evolution.</title>
        <authorList>
            <person name="Simakov O."/>
            <person name="Marletaz F."/>
            <person name="Yue J.X."/>
            <person name="O'Connell B."/>
            <person name="Jenkins J."/>
            <person name="Brandt A."/>
            <person name="Calef R."/>
            <person name="Tung C.H."/>
            <person name="Huang T.K."/>
            <person name="Schmutz J."/>
            <person name="Satoh N."/>
            <person name="Yu J.K."/>
            <person name="Putnam N.H."/>
            <person name="Green R.E."/>
            <person name="Rokhsar D.S."/>
        </authorList>
    </citation>
    <scope>NUCLEOTIDE SEQUENCE [LARGE SCALE GENOMIC DNA]</scope>
    <source>
        <strain evidence="3">S238N-H82</strain>
    </source>
</reference>
<feature type="compositionally biased region" description="Polar residues" evidence="1">
    <location>
        <begin position="59"/>
        <end position="71"/>
    </location>
</feature>
<dbReference type="AlphaFoldDB" id="A0A9J7KAN6"/>
<organism evidence="3 4">
    <name type="scientific">Branchiostoma floridae</name>
    <name type="common">Florida lancelet</name>
    <name type="synonym">Amphioxus</name>
    <dbReference type="NCBI Taxonomy" id="7739"/>
    <lineage>
        <taxon>Eukaryota</taxon>
        <taxon>Metazoa</taxon>
        <taxon>Chordata</taxon>
        <taxon>Cephalochordata</taxon>
        <taxon>Leptocardii</taxon>
        <taxon>Amphioxiformes</taxon>
        <taxon>Branchiostomatidae</taxon>
        <taxon>Branchiostoma</taxon>
    </lineage>
</organism>
<keyword evidence="2" id="KW-0472">Membrane</keyword>
<dbReference type="GO" id="GO:0005509">
    <property type="term" value="F:calcium ion binding"/>
    <property type="evidence" value="ECO:0007669"/>
    <property type="project" value="InterPro"/>
</dbReference>
<keyword evidence="2" id="KW-0812">Transmembrane</keyword>
<feature type="region of interest" description="Disordered" evidence="1">
    <location>
        <begin position="59"/>
        <end position="81"/>
    </location>
</feature>
<dbReference type="KEGG" id="bfo:118407056"/>
<dbReference type="Proteomes" id="UP000001554">
    <property type="component" value="Chromosome 19"/>
</dbReference>
<dbReference type="CDD" id="cd11304">
    <property type="entry name" value="Cadherin_repeat"/>
    <property type="match status" value="1"/>
</dbReference>
<feature type="compositionally biased region" description="Basic residues" evidence="1">
    <location>
        <begin position="264"/>
        <end position="277"/>
    </location>
</feature>
<evidence type="ECO:0000313" key="3">
    <source>
        <dbReference type="Proteomes" id="UP000001554"/>
    </source>
</evidence>
<accession>A0A9J7KAN6</accession>
<sequence length="424" mass="46919">MDTVHMNNILTTILIKPNQAIHIYIFQYVLSIDPKNGTVSVKNTLGEEESNRDCTIYATDSGNPPKRSNASLIIKDPDEPPTTPPSECVVVFPDNGAVVLTLQIITGVLSCLVVVLSAFLLRNRLRCLKTIQTKRARSTASIHPEVPVDPKPKKNEDTGVLIPAQLPVRLHQVLDRNEPPMPPNNTEPVYHYINEQPTHTPPASSGPIRKPLPAPNIGLNGPLKHPVDQLTSAQRDHHMTRPSGPRRGTLPPLQTSQNIPQHGKEKRKKRKRSQVHPKHSECRSDRDSGLGHDDSRGSFTDTPGPDSPKSCPDSPKTSPDSPKAWSDSPKAWPDSPKAWSDSPKAWPDSAKARPYSPKVWPDSPKLWSNSPKVLPNDHQTLPDEDSEVSDTEQVDNHEDIDSDARPVYEYDTEATTEYGSMLSL</sequence>
<feature type="transmembrane region" description="Helical" evidence="2">
    <location>
        <begin position="100"/>
        <end position="121"/>
    </location>
</feature>
<dbReference type="GO" id="GO:0016020">
    <property type="term" value="C:membrane"/>
    <property type="evidence" value="ECO:0007669"/>
    <property type="project" value="InterPro"/>
</dbReference>
<proteinExistence type="predicted"/>
<feature type="compositionally biased region" description="Basic and acidic residues" evidence="1">
    <location>
        <begin position="278"/>
        <end position="296"/>
    </location>
</feature>
<dbReference type="InterPro" id="IPR015919">
    <property type="entry name" value="Cadherin-like_sf"/>
</dbReference>
<gene>
    <name evidence="4" type="primary">LOC118407056</name>
</gene>
<keyword evidence="3" id="KW-1185">Reference proteome</keyword>
<feature type="compositionally biased region" description="Acidic residues" evidence="1">
    <location>
        <begin position="382"/>
        <end position="393"/>
    </location>
</feature>
<feature type="compositionally biased region" description="Low complexity" evidence="1">
    <location>
        <begin position="303"/>
        <end position="323"/>
    </location>
</feature>